<gene>
    <name evidence="3" type="ORF">TrCOL_g11537</name>
</gene>
<proteinExistence type="predicted"/>
<name>A0A9W7L993_9STRA</name>
<protein>
    <recommendedName>
        <fullName evidence="2">Ubiquitin-like domain-containing protein</fullName>
    </recommendedName>
</protein>
<sequence length="157" mass="17439">MSIVIKTLTGKTITLNVESHDTIHSVKQKFQDEEGIPCDQQRLIFAGRDVEDGRTLSDYKIQANATLHLVLQLRGGMYNVTASRQDFVELVDAPNPTVPIYIDGISIDVEVSPMDTAETLVAKAVKMKEIKDANDEIGALESQLAAKKESLKKRKRE</sequence>
<accession>A0A9W7L993</accession>
<dbReference type="InterPro" id="IPR029071">
    <property type="entry name" value="Ubiquitin-like_domsf"/>
</dbReference>
<dbReference type="Proteomes" id="UP001165065">
    <property type="component" value="Unassembled WGS sequence"/>
</dbReference>
<dbReference type="PANTHER" id="PTHR10666">
    <property type="entry name" value="UBIQUITIN"/>
    <property type="match status" value="1"/>
</dbReference>
<reference evidence="4" key="1">
    <citation type="journal article" date="2023" name="Commun. Biol.">
        <title>Genome analysis of Parmales, the sister group of diatoms, reveals the evolutionary specialization of diatoms from phago-mixotrophs to photoautotrophs.</title>
        <authorList>
            <person name="Ban H."/>
            <person name="Sato S."/>
            <person name="Yoshikawa S."/>
            <person name="Yamada K."/>
            <person name="Nakamura Y."/>
            <person name="Ichinomiya M."/>
            <person name="Sato N."/>
            <person name="Blanc-Mathieu R."/>
            <person name="Endo H."/>
            <person name="Kuwata A."/>
            <person name="Ogata H."/>
        </authorList>
    </citation>
    <scope>NUCLEOTIDE SEQUENCE [LARGE SCALE GENOMIC DNA]</scope>
</reference>
<dbReference type="InterPro" id="IPR019956">
    <property type="entry name" value="Ubiquitin_dom"/>
</dbReference>
<dbReference type="SUPFAM" id="SSF54236">
    <property type="entry name" value="Ubiquitin-like"/>
    <property type="match status" value="1"/>
</dbReference>
<keyword evidence="1" id="KW-0175">Coiled coil</keyword>
<evidence type="ECO:0000259" key="2">
    <source>
        <dbReference type="PROSITE" id="PS50053"/>
    </source>
</evidence>
<dbReference type="EMBL" id="BRYA01001141">
    <property type="protein sequence ID" value="GMI39546.1"/>
    <property type="molecule type" value="Genomic_DNA"/>
</dbReference>
<feature type="domain" description="Ubiquitin-like" evidence="2">
    <location>
        <begin position="1"/>
        <end position="76"/>
    </location>
</feature>
<evidence type="ECO:0000256" key="1">
    <source>
        <dbReference type="SAM" id="Coils"/>
    </source>
</evidence>
<evidence type="ECO:0000313" key="3">
    <source>
        <dbReference type="EMBL" id="GMI39546.1"/>
    </source>
</evidence>
<dbReference type="AlphaFoldDB" id="A0A9W7L993"/>
<evidence type="ECO:0000313" key="4">
    <source>
        <dbReference type="Proteomes" id="UP001165065"/>
    </source>
</evidence>
<dbReference type="Pfam" id="PF00240">
    <property type="entry name" value="ubiquitin"/>
    <property type="match status" value="1"/>
</dbReference>
<keyword evidence="4" id="KW-1185">Reference proteome</keyword>
<organism evidence="3 4">
    <name type="scientific">Triparma columacea</name>
    <dbReference type="NCBI Taxonomy" id="722753"/>
    <lineage>
        <taxon>Eukaryota</taxon>
        <taxon>Sar</taxon>
        <taxon>Stramenopiles</taxon>
        <taxon>Ochrophyta</taxon>
        <taxon>Bolidophyceae</taxon>
        <taxon>Parmales</taxon>
        <taxon>Triparmaceae</taxon>
        <taxon>Triparma</taxon>
    </lineage>
</organism>
<dbReference type="PROSITE" id="PS50053">
    <property type="entry name" value="UBIQUITIN_2"/>
    <property type="match status" value="1"/>
</dbReference>
<dbReference type="InterPro" id="IPR050158">
    <property type="entry name" value="Ubiquitin_ubiquitin-like"/>
</dbReference>
<dbReference type="Gene3D" id="3.10.20.90">
    <property type="entry name" value="Phosphatidylinositol 3-kinase Catalytic Subunit, Chain A, domain 1"/>
    <property type="match status" value="1"/>
</dbReference>
<dbReference type="PRINTS" id="PR00348">
    <property type="entry name" value="UBIQUITIN"/>
</dbReference>
<dbReference type="SMART" id="SM00213">
    <property type="entry name" value="UBQ"/>
    <property type="match status" value="1"/>
</dbReference>
<feature type="coiled-coil region" evidence="1">
    <location>
        <begin position="123"/>
        <end position="157"/>
    </location>
</feature>
<dbReference type="FunFam" id="3.10.20.90:FF:000160">
    <property type="entry name" value="Polyubiquitin-C"/>
    <property type="match status" value="1"/>
</dbReference>
<dbReference type="OrthoDB" id="428577at2759"/>
<dbReference type="InterPro" id="IPR000626">
    <property type="entry name" value="Ubiquitin-like_dom"/>
</dbReference>
<comment type="caution">
    <text evidence="3">The sequence shown here is derived from an EMBL/GenBank/DDBJ whole genome shotgun (WGS) entry which is preliminary data.</text>
</comment>